<keyword evidence="1" id="KW-0472">Membrane</keyword>
<keyword evidence="1 2" id="KW-0812">Transmembrane</keyword>
<gene>
    <name evidence="2" type="ordered locus">MTR_4g048610</name>
</gene>
<evidence type="ECO:0000313" key="3">
    <source>
        <dbReference type="EnsemblPlants" id="KEH29699"/>
    </source>
</evidence>
<evidence type="ECO:0000313" key="4">
    <source>
        <dbReference type="Proteomes" id="UP000002051"/>
    </source>
</evidence>
<feature type="transmembrane region" description="Helical" evidence="1">
    <location>
        <begin position="12"/>
        <end position="32"/>
    </location>
</feature>
<feature type="transmembrane region" description="Helical" evidence="1">
    <location>
        <begin position="44"/>
        <end position="64"/>
    </location>
</feature>
<protein>
    <submittedName>
        <fullName evidence="2">Transmembrane protein, putative</fullName>
    </submittedName>
</protein>
<proteinExistence type="predicted"/>
<keyword evidence="4" id="KW-1185">Reference proteome</keyword>
<evidence type="ECO:0000313" key="2">
    <source>
        <dbReference type="EMBL" id="KEH29699.1"/>
    </source>
</evidence>
<dbReference type="EMBL" id="CM001220">
    <property type="protein sequence ID" value="KEH29699.1"/>
    <property type="molecule type" value="Genomic_DNA"/>
</dbReference>
<dbReference type="Proteomes" id="UP000002051">
    <property type="component" value="Chromosome 4"/>
</dbReference>
<keyword evidence="1" id="KW-1133">Transmembrane helix</keyword>
<reference evidence="2 4" key="1">
    <citation type="journal article" date="2011" name="Nature">
        <title>The Medicago genome provides insight into the evolution of rhizobial symbioses.</title>
        <authorList>
            <person name="Young N.D."/>
            <person name="Debelle F."/>
            <person name="Oldroyd G.E."/>
            <person name="Geurts R."/>
            <person name="Cannon S.B."/>
            <person name="Udvardi M.K."/>
            <person name="Benedito V.A."/>
            <person name="Mayer K.F."/>
            <person name="Gouzy J."/>
            <person name="Schoof H."/>
            <person name="Van de Peer Y."/>
            <person name="Proost S."/>
            <person name="Cook D.R."/>
            <person name="Meyers B.C."/>
            <person name="Spannagl M."/>
            <person name="Cheung F."/>
            <person name="De Mita S."/>
            <person name="Krishnakumar V."/>
            <person name="Gundlach H."/>
            <person name="Zhou S."/>
            <person name="Mudge J."/>
            <person name="Bharti A.K."/>
            <person name="Murray J.D."/>
            <person name="Naoumkina M.A."/>
            <person name="Rosen B."/>
            <person name="Silverstein K.A."/>
            <person name="Tang H."/>
            <person name="Rombauts S."/>
            <person name="Zhao P.X."/>
            <person name="Zhou P."/>
            <person name="Barbe V."/>
            <person name="Bardou P."/>
            <person name="Bechner M."/>
            <person name="Bellec A."/>
            <person name="Berger A."/>
            <person name="Berges H."/>
            <person name="Bidwell S."/>
            <person name="Bisseling T."/>
            <person name="Choisne N."/>
            <person name="Couloux A."/>
            <person name="Denny R."/>
            <person name="Deshpande S."/>
            <person name="Dai X."/>
            <person name="Doyle J.J."/>
            <person name="Dudez A.M."/>
            <person name="Farmer A.D."/>
            <person name="Fouteau S."/>
            <person name="Franken C."/>
            <person name="Gibelin C."/>
            <person name="Gish J."/>
            <person name="Goldstein S."/>
            <person name="Gonzalez A.J."/>
            <person name="Green P.J."/>
            <person name="Hallab A."/>
            <person name="Hartog M."/>
            <person name="Hua A."/>
            <person name="Humphray S.J."/>
            <person name="Jeong D.H."/>
            <person name="Jing Y."/>
            <person name="Jocker A."/>
            <person name="Kenton S.M."/>
            <person name="Kim D.J."/>
            <person name="Klee K."/>
            <person name="Lai H."/>
            <person name="Lang C."/>
            <person name="Lin S."/>
            <person name="Macmil S.L."/>
            <person name="Magdelenat G."/>
            <person name="Matthews L."/>
            <person name="McCorrison J."/>
            <person name="Monaghan E.L."/>
            <person name="Mun J.H."/>
            <person name="Najar F.Z."/>
            <person name="Nicholson C."/>
            <person name="Noirot C."/>
            <person name="O'Bleness M."/>
            <person name="Paule C.R."/>
            <person name="Poulain J."/>
            <person name="Prion F."/>
            <person name="Qin B."/>
            <person name="Qu C."/>
            <person name="Retzel E.F."/>
            <person name="Riddle C."/>
            <person name="Sallet E."/>
            <person name="Samain S."/>
            <person name="Samson N."/>
            <person name="Sanders I."/>
            <person name="Saurat O."/>
            <person name="Scarpelli C."/>
            <person name="Schiex T."/>
            <person name="Segurens B."/>
            <person name="Severin A.J."/>
            <person name="Sherrier D.J."/>
            <person name="Shi R."/>
            <person name="Sims S."/>
            <person name="Singer S.R."/>
            <person name="Sinharoy S."/>
            <person name="Sterck L."/>
            <person name="Viollet A."/>
            <person name="Wang B.B."/>
            <person name="Wang K."/>
            <person name="Wang M."/>
            <person name="Wang X."/>
            <person name="Warfsmann J."/>
            <person name="Weissenbach J."/>
            <person name="White D.D."/>
            <person name="White J.D."/>
            <person name="Wiley G.B."/>
            <person name="Wincker P."/>
            <person name="Xing Y."/>
            <person name="Yang L."/>
            <person name="Yao Z."/>
            <person name="Ying F."/>
            <person name="Zhai J."/>
            <person name="Zhou L."/>
            <person name="Zuber A."/>
            <person name="Denarie J."/>
            <person name="Dixon R.A."/>
            <person name="May G.D."/>
            <person name="Schwartz D.C."/>
            <person name="Rogers J."/>
            <person name="Quetier F."/>
            <person name="Town C.D."/>
            <person name="Roe B.A."/>
        </authorList>
    </citation>
    <scope>NUCLEOTIDE SEQUENCE [LARGE SCALE GENOMIC DNA]</scope>
    <source>
        <strain evidence="2">A17</strain>
        <strain evidence="3 4">cv. Jemalong A17</strain>
    </source>
</reference>
<accession>A0A072UIV9</accession>
<sequence length="118" mass="13192">MGCLWDCRLLSVVSSMWAAVLCFSLLPLVFFYSFGRVCCCRTLIYVREHFFFGLGMVVGIIVGMEDQQVVSRAILFDCGLTIERVNVTSKHPKGEYNRASAFGGENFDGDIKSVSMEV</sequence>
<dbReference type="AlphaFoldDB" id="A0A072UIV9"/>
<dbReference type="EnsemblPlants" id="KEH29699">
    <property type="protein sequence ID" value="KEH29699"/>
    <property type="gene ID" value="MTR_4g048610"/>
</dbReference>
<organism evidence="2 4">
    <name type="scientific">Medicago truncatula</name>
    <name type="common">Barrel medic</name>
    <name type="synonym">Medicago tribuloides</name>
    <dbReference type="NCBI Taxonomy" id="3880"/>
    <lineage>
        <taxon>Eukaryota</taxon>
        <taxon>Viridiplantae</taxon>
        <taxon>Streptophyta</taxon>
        <taxon>Embryophyta</taxon>
        <taxon>Tracheophyta</taxon>
        <taxon>Spermatophyta</taxon>
        <taxon>Magnoliopsida</taxon>
        <taxon>eudicotyledons</taxon>
        <taxon>Gunneridae</taxon>
        <taxon>Pentapetalae</taxon>
        <taxon>rosids</taxon>
        <taxon>fabids</taxon>
        <taxon>Fabales</taxon>
        <taxon>Fabaceae</taxon>
        <taxon>Papilionoideae</taxon>
        <taxon>50 kb inversion clade</taxon>
        <taxon>NPAAA clade</taxon>
        <taxon>Hologalegina</taxon>
        <taxon>IRL clade</taxon>
        <taxon>Trifolieae</taxon>
        <taxon>Medicago</taxon>
    </lineage>
</organism>
<evidence type="ECO:0000256" key="1">
    <source>
        <dbReference type="SAM" id="Phobius"/>
    </source>
</evidence>
<reference evidence="3" key="3">
    <citation type="submission" date="2015-04" db="UniProtKB">
        <authorList>
            <consortium name="EnsemblPlants"/>
        </authorList>
    </citation>
    <scope>IDENTIFICATION</scope>
    <source>
        <strain evidence="3">cv. Jemalong A17</strain>
    </source>
</reference>
<name>A0A072UIV9_MEDTR</name>
<dbReference type="HOGENOM" id="CLU_2076581_0_0_1"/>
<reference evidence="2 4" key="2">
    <citation type="journal article" date="2014" name="BMC Genomics">
        <title>An improved genome release (version Mt4.0) for the model legume Medicago truncatula.</title>
        <authorList>
            <person name="Tang H."/>
            <person name="Krishnakumar V."/>
            <person name="Bidwell S."/>
            <person name="Rosen B."/>
            <person name="Chan A."/>
            <person name="Zhou S."/>
            <person name="Gentzbittel L."/>
            <person name="Childs K.L."/>
            <person name="Yandell M."/>
            <person name="Gundlach H."/>
            <person name="Mayer K.F."/>
            <person name="Schwartz D.C."/>
            <person name="Town C.D."/>
        </authorList>
    </citation>
    <scope>GENOME REANNOTATION</scope>
    <source>
        <strain evidence="2">A17</strain>
        <strain evidence="3 4">cv. Jemalong A17</strain>
    </source>
</reference>